<keyword evidence="1" id="KW-1133">Transmembrane helix</keyword>
<evidence type="ECO:0000313" key="3">
    <source>
        <dbReference type="Proteomes" id="UP000235371"/>
    </source>
</evidence>
<dbReference type="RefSeq" id="XP_024726954.1">
    <property type="nucleotide sequence ID" value="XM_024872878.1"/>
</dbReference>
<gene>
    <name evidence="2" type="ORF">K444DRAFT_470964</name>
</gene>
<evidence type="ECO:0000313" key="2">
    <source>
        <dbReference type="EMBL" id="PMD50050.1"/>
    </source>
</evidence>
<protein>
    <submittedName>
        <fullName evidence="2">Uncharacterized protein</fullName>
    </submittedName>
</protein>
<dbReference type="InParanoid" id="A0A2J6SH56"/>
<keyword evidence="3" id="KW-1185">Reference proteome</keyword>
<feature type="transmembrane region" description="Helical" evidence="1">
    <location>
        <begin position="291"/>
        <end position="311"/>
    </location>
</feature>
<keyword evidence="1" id="KW-0472">Membrane</keyword>
<dbReference type="EMBL" id="KZ613914">
    <property type="protein sequence ID" value="PMD50050.1"/>
    <property type="molecule type" value="Genomic_DNA"/>
</dbReference>
<feature type="non-terminal residue" evidence="2">
    <location>
        <position position="1"/>
    </location>
</feature>
<accession>A0A2J6SH56</accession>
<feature type="transmembrane region" description="Helical" evidence="1">
    <location>
        <begin position="249"/>
        <end position="271"/>
    </location>
</feature>
<dbReference type="AlphaFoldDB" id="A0A2J6SH56"/>
<dbReference type="GeneID" id="36580958"/>
<proteinExistence type="predicted"/>
<feature type="transmembrane region" description="Helical" evidence="1">
    <location>
        <begin position="114"/>
        <end position="136"/>
    </location>
</feature>
<reference evidence="2 3" key="1">
    <citation type="submission" date="2016-04" db="EMBL/GenBank/DDBJ databases">
        <title>A degradative enzymes factory behind the ericoid mycorrhizal symbiosis.</title>
        <authorList>
            <consortium name="DOE Joint Genome Institute"/>
            <person name="Martino E."/>
            <person name="Morin E."/>
            <person name="Grelet G."/>
            <person name="Kuo A."/>
            <person name="Kohler A."/>
            <person name="Daghino S."/>
            <person name="Barry K."/>
            <person name="Choi C."/>
            <person name="Cichocki N."/>
            <person name="Clum A."/>
            <person name="Copeland A."/>
            <person name="Hainaut M."/>
            <person name="Haridas S."/>
            <person name="Labutti K."/>
            <person name="Lindquist E."/>
            <person name="Lipzen A."/>
            <person name="Khouja H.-R."/>
            <person name="Murat C."/>
            <person name="Ohm R."/>
            <person name="Olson A."/>
            <person name="Spatafora J."/>
            <person name="Veneault-Fourrey C."/>
            <person name="Henrissat B."/>
            <person name="Grigoriev I."/>
            <person name="Martin F."/>
            <person name="Perotto S."/>
        </authorList>
    </citation>
    <scope>NUCLEOTIDE SEQUENCE [LARGE SCALE GENOMIC DNA]</scope>
    <source>
        <strain evidence="2 3">E</strain>
    </source>
</reference>
<dbReference type="OrthoDB" id="4586224at2759"/>
<keyword evidence="1" id="KW-0812">Transmembrane</keyword>
<evidence type="ECO:0000256" key="1">
    <source>
        <dbReference type="SAM" id="Phobius"/>
    </source>
</evidence>
<name>A0A2J6SH56_9HELO</name>
<feature type="transmembrane region" description="Helical" evidence="1">
    <location>
        <begin position="156"/>
        <end position="176"/>
    </location>
</feature>
<sequence length="323" mass="36532">HQSQSIPFSEWLSLLTLCFAPLVAHVLVGVPEPTVCGKLPLPWHERICHFNPTSIFWRYFAIVDRRAHARKWDRPDDLGAVNATFWDGNRWDGSVEKMVRMRGKATKEPSYHHIYVFSASAVGTLIITLQGIQAIYELIANATGSVYASGHPISKVFFPLAILGLARLPAAPWLTAEYRYRQHKESEPLGEGYSEPLLPLTPHIDTNPIAAGSNVPSNQYYPQNSWRVLALCFFALDFKSDTRISLTSFVSLLFHLFFLLCTLAIVAPFTWRKEREEGNTATIPCISSAWYQVYTYMLFSPALVFILISALETRRTKCGLYTT</sequence>
<feature type="non-terminal residue" evidence="2">
    <location>
        <position position="323"/>
    </location>
</feature>
<feature type="transmembrane region" description="Helical" evidence="1">
    <location>
        <begin position="12"/>
        <end position="30"/>
    </location>
</feature>
<organism evidence="2 3">
    <name type="scientific">Hyaloscypha bicolor E</name>
    <dbReference type="NCBI Taxonomy" id="1095630"/>
    <lineage>
        <taxon>Eukaryota</taxon>
        <taxon>Fungi</taxon>
        <taxon>Dikarya</taxon>
        <taxon>Ascomycota</taxon>
        <taxon>Pezizomycotina</taxon>
        <taxon>Leotiomycetes</taxon>
        <taxon>Helotiales</taxon>
        <taxon>Hyaloscyphaceae</taxon>
        <taxon>Hyaloscypha</taxon>
        <taxon>Hyaloscypha bicolor</taxon>
    </lineage>
</organism>
<dbReference type="Proteomes" id="UP000235371">
    <property type="component" value="Unassembled WGS sequence"/>
</dbReference>